<evidence type="ECO:0000256" key="1">
    <source>
        <dbReference type="SAM" id="MobiDB-lite"/>
    </source>
</evidence>
<reference evidence="3 4" key="1">
    <citation type="submission" date="2017-05" db="EMBL/GenBank/DDBJ databases">
        <authorList>
            <person name="Varghese N."/>
            <person name="Submissions S."/>
        </authorList>
    </citation>
    <scope>NUCLEOTIDE SEQUENCE [LARGE SCALE GENOMIC DNA]</scope>
    <source>
        <strain evidence="3 4">DSM 28214</strain>
    </source>
</reference>
<evidence type="ECO:0008006" key="5">
    <source>
        <dbReference type="Google" id="ProtNLM"/>
    </source>
</evidence>
<keyword evidence="4" id="KW-1185">Reference proteome</keyword>
<dbReference type="RefSeq" id="WP_283422086.1">
    <property type="nucleotide sequence ID" value="NZ_FXTZ01000005.1"/>
</dbReference>
<organism evidence="3 4">
    <name type="scientific">Chryseobacterium profundimaris</name>
    <dbReference type="NCBI Taxonomy" id="1387275"/>
    <lineage>
        <taxon>Bacteria</taxon>
        <taxon>Pseudomonadati</taxon>
        <taxon>Bacteroidota</taxon>
        <taxon>Flavobacteriia</taxon>
        <taxon>Flavobacteriales</taxon>
        <taxon>Weeksellaceae</taxon>
        <taxon>Chryseobacterium group</taxon>
        <taxon>Chryseobacterium</taxon>
    </lineage>
</organism>
<feature type="compositionally biased region" description="Basic and acidic residues" evidence="1">
    <location>
        <begin position="71"/>
        <end position="82"/>
    </location>
</feature>
<proteinExistence type="predicted"/>
<keyword evidence="2" id="KW-0732">Signal</keyword>
<comment type="caution">
    <text evidence="3">The sequence shown here is derived from an EMBL/GenBank/DDBJ whole genome shotgun (WGS) entry which is preliminary data.</text>
</comment>
<feature type="chain" id="PRO_5047546953" description="Quinol oxidase subunit 4" evidence="2">
    <location>
        <begin position="25"/>
        <end position="82"/>
    </location>
</feature>
<evidence type="ECO:0000256" key="2">
    <source>
        <dbReference type="SAM" id="SignalP"/>
    </source>
</evidence>
<accession>A0ABY1NWL6</accession>
<sequence>MKAIISTILTITVLMLFYSCSGQDEEENKINLHSGTFVNKGLQKKADSTTMPQSSMKRDTIKGDIILSDPPPKDRDQWKTRN</sequence>
<gene>
    <name evidence="3" type="ORF">SAMN06264346_105216</name>
</gene>
<feature type="region of interest" description="Disordered" evidence="1">
    <location>
        <begin position="43"/>
        <end position="82"/>
    </location>
</feature>
<dbReference type="EMBL" id="FXTZ01000005">
    <property type="protein sequence ID" value="SMP20214.1"/>
    <property type="molecule type" value="Genomic_DNA"/>
</dbReference>
<dbReference type="PROSITE" id="PS51257">
    <property type="entry name" value="PROKAR_LIPOPROTEIN"/>
    <property type="match status" value="1"/>
</dbReference>
<feature type="signal peptide" evidence="2">
    <location>
        <begin position="1"/>
        <end position="24"/>
    </location>
</feature>
<evidence type="ECO:0000313" key="4">
    <source>
        <dbReference type="Proteomes" id="UP001157960"/>
    </source>
</evidence>
<protein>
    <recommendedName>
        <fullName evidence="5">Quinol oxidase subunit 4</fullName>
    </recommendedName>
</protein>
<name>A0ABY1NWL6_9FLAO</name>
<evidence type="ECO:0000313" key="3">
    <source>
        <dbReference type="EMBL" id="SMP20214.1"/>
    </source>
</evidence>
<dbReference type="Proteomes" id="UP001157960">
    <property type="component" value="Unassembled WGS sequence"/>
</dbReference>